<gene>
    <name evidence="11" type="ORF">Cgig2_017400</name>
</gene>
<feature type="compositionally biased region" description="Low complexity" evidence="9">
    <location>
        <begin position="317"/>
        <end position="336"/>
    </location>
</feature>
<accession>A0A9Q1QA27</accession>
<dbReference type="Pfam" id="PF14369">
    <property type="entry name" value="Zn_ribbon_19"/>
    <property type="match status" value="1"/>
</dbReference>
<dbReference type="CDD" id="cd16667">
    <property type="entry name" value="RING-H2_RNF126-like"/>
    <property type="match status" value="1"/>
</dbReference>
<organism evidence="11 12">
    <name type="scientific">Carnegiea gigantea</name>
    <dbReference type="NCBI Taxonomy" id="171969"/>
    <lineage>
        <taxon>Eukaryota</taxon>
        <taxon>Viridiplantae</taxon>
        <taxon>Streptophyta</taxon>
        <taxon>Embryophyta</taxon>
        <taxon>Tracheophyta</taxon>
        <taxon>Spermatophyta</taxon>
        <taxon>Magnoliopsida</taxon>
        <taxon>eudicotyledons</taxon>
        <taxon>Gunneridae</taxon>
        <taxon>Pentapetalae</taxon>
        <taxon>Caryophyllales</taxon>
        <taxon>Cactineae</taxon>
        <taxon>Cactaceae</taxon>
        <taxon>Cactoideae</taxon>
        <taxon>Echinocereeae</taxon>
        <taxon>Carnegiea</taxon>
    </lineage>
</organism>
<evidence type="ECO:0000256" key="7">
    <source>
        <dbReference type="ARBA" id="ARBA00022833"/>
    </source>
</evidence>
<evidence type="ECO:0000313" key="11">
    <source>
        <dbReference type="EMBL" id="KAJ8433440.1"/>
    </source>
</evidence>
<keyword evidence="5 8" id="KW-0863">Zinc-finger</keyword>
<dbReference type="PROSITE" id="PS50089">
    <property type="entry name" value="ZF_RING_2"/>
    <property type="match status" value="1"/>
</dbReference>
<dbReference type="AlphaFoldDB" id="A0A9Q1QA27"/>
<evidence type="ECO:0000256" key="3">
    <source>
        <dbReference type="ARBA" id="ARBA00022679"/>
    </source>
</evidence>
<dbReference type="GO" id="GO:0005737">
    <property type="term" value="C:cytoplasm"/>
    <property type="evidence" value="ECO:0007669"/>
    <property type="project" value="TreeGrafter"/>
</dbReference>
<dbReference type="PANTHER" id="PTHR15710">
    <property type="entry name" value="E3 UBIQUITIN-PROTEIN LIGASE PRAJA"/>
    <property type="match status" value="1"/>
</dbReference>
<evidence type="ECO:0000256" key="1">
    <source>
        <dbReference type="ARBA" id="ARBA00000900"/>
    </source>
</evidence>
<dbReference type="Gene3D" id="3.30.40.10">
    <property type="entry name" value="Zinc/RING finger domain, C3HC4 (zinc finger)"/>
    <property type="match status" value="1"/>
</dbReference>
<evidence type="ECO:0000259" key="10">
    <source>
        <dbReference type="PROSITE" id="PS50089"/>
    </source>
</evidence>
<dbReference type="SMART" id="SM00184">
    <property type="entry name" value="RING"/>
    <property type="match status" value="1"/>
</dbReference>
<dbReference type="InterPro" id="IPR013083">
    <property type="entry name" value="Znf_RING/FYVE/PHD"/>
</dbReference>
<comment type="catalytic activity">
    <reaction evidence="1">
        <text>S-ubiquitinyl-[E2 ubiquitin-conjugating enzyme]-L-cysteine + [acceptor protein]-L-lysine = [E2 ubiquitin-conjugating enzyme]-L-cysteine + N(6)-ubiquitinyl-[acceptor protein]-L-lysine.</text>
        <dbReference type="EC" id="2.3.2.27"/>
    </reaction>
</comment>
<feature type="region of interest" description="Disordered" evidence="9">
    <location>
        <begin position="317"/>
        <end position="343"/>
    </location>
</feature>
<dbReference type="GO" id="GO:0061630">
    <property type="term" value="F:ubiquitin protein ligase activity"/>
    <property type="evidence" value="ECO:0007669"/>
    <property type="project" value="UniProtKB-EC"/>
</dbReference>
<evidence type="ECO:0000256" key="8">
    <source>
        <dbReference type="PROSITE-ProRule" id="PRU00175"/>
    </source>
</evidence>
<evidence type="ECO:0000256" key="6">
    <source>
        <dbReference type="ARBA" id="ARBA00022786"/>
    </source>
</evidence>
<keyword evidence="6" id="KW-0833">Ubl conjugation pathway</keyword>
<dbReference type="Proteomes" id="UP001153076">
    <property type="component" value="Unassembled WGS sequence"/>
</dbReference>
<dbReference type="Pfam" id="PF13639">
    <property type="entry name" value="zf-RING_2"/>
    <property type="match status" value="1"/>
</dbReference>
<evidence type="ECO:0000256" key="4">
    <source>
        <dbReference type="ARBA" id="ARBA00022723"/>
    </source>
</evidence>
<feature type="region of interest" description="Disordered" evidence="9">
    <location>
        <begin position="264"/>
        <end position="297"/>
    </location>
</feature>
<feature type="domain" description="RING-type" evidence="10">
    <location>
        <begin position="213"/>
        <end position="254"/>
    </location>
</feature>
<dbReference type="OrthoDB" id="8062037at2759"/>
<keyword evidence="4" id="KW-0479">Metal-binding</keyword>
<dbReference type="EMBL" id="JAKOGI010000539">
    <property type="protein sequence ID" value="KAJ8433440.1"/>
    <property type="molecule type" value="Genomic_DNA"/>
</dbReference>
<keyword evidence="3" id="KW-0808">Transferase</keyword>
<dbReference type="SUPFAM" id="SSF57850">
    <property type="entry name" value="RING/U-box"/>
    <property type="match status" value="1"/>
</dbReference>
<proteinExistence type="predicted"/>
<protein>
    <recommendedName>
        <fullName evidence="2">RING-type E3 ubiquitin transferase</fullName>
        <ecNumber evidence="2">2.3.2.27</ecNumber>
    </recommendedName>
</protein>
<name>A0A9Q1QA27_9CARY</name>
<dbReference type="InterPro" id="IPR001841">
    <property type="entry name" value="Znf_RING"/>
</dbReference>
<sequence>MSSAGVSVANPQAYFCYQCNRTISLTPSPNSDLSCPNCNGGFLEELESSNPSTNRNPNPNHSSFGVIPDPFSLFADPFFFPPTGGPIVFSSSSIDLENPRNFSDLFGPSPIRYGEVPPAFNAFEFLQGYLQNLRNSGANVQFVIENHPSDSGFRLPPNFGDYFLGPGLEQLIQQLAENDPNRYGTPPASKKALEELPDVPITEDVVNSDYNACAVCMNDFEVGIQAKQMPCKHLYHSDCLLPWLELHNSCPVCRYELPTDDPDYENRKAGRDQGTSNSASEGSRGGGDQGSSHGTPSVERRFRISLPWPFSAFASSGGNNEAGARNNNDNNNNNTAIHGTLYK</sequence>
<evidence type="ECO:0000256" key="5">
    <source>
        <dbReference type="ARBA" id="ARBA00022771"/>
    </source>
</evidence>
<dbReference type="FunFam" id="3.30.40.10:FF:000022">
    <property type="entry name" value="E3 ubiquitin-protein ligase RING1-like"/>
    <property type="match status" value="1"/>
</dbReference>
<evidence type="ECO:0000256" key="9">
    <source>
        <dbReference type="SAM" id="MobiDB-lite"/>
    </source>
</evidence>
<dbReference type="PANTHER" id="PTHR15710:SF208">
    <property type="entry name" value="E3 UBIQUITIN-PROTEIN LIGASE RING1-LIKE"/>
    <property type="match status" value="1"/>
</dbReference>
<evidence type="ECO:0000256" key="2">
    <source>
        <dbReference type="ARBA" id="ARBA00012483"/>
    </source>
</evidence>
<evidence type="ECO:0000313" key="12">
    <source>
        <dbReference type="Proteomes" id="UP001153076"/>
    </source>
</evidence>
<keyword evidence="7" id="KW-0862">Zinc</keyword>
<dbReference type="GO" id="GO:0008270">
    <property type="term" value="F:zinc ion binding"/>
    <property type="evidence" value="ECO:0007669"/>
    <property type="project" value="UniProtKB-KW"/>
</dbReference>
<reference evidence="11" key="1">
    <citation type="submission" date="2022-04" db="EMBL/GenBank/DDBJ databases">
        <title>Carnegiea gigantea Genome sequencing and assembly v2.</title>
        <authorList>
            <person name="Copetti D."/>
            <person name="Sanderson M.J."/>
            <person name="Burquez A."/>
            <person name="Wojciechowski M.F."/>
        </authorList>
    </citation>
    <scope>NUCLEOTIDE SEQUENCE</scope>
    <source>
        <strain evidence="11">SGP5-SGP5p</strain>
        <tissue evidence="11">Aerial part</tissue>
    </source>
</reference>
<dbReference type="GO" id="GO:0016567">
    <property type="term" value="P:protein ubiquitination"/>
    <property type="evidence" value="ECO:0007669"/>
    <property type="project" value="TreeGrafter"/>
</dbReference>
<dbReference type="InterPro" id="IPR039525">
    <property type="entry name" value="RNF126-like_zinc-ribbon"/>
</dbReference>
<keyword evidence="12" id="KW-1185">Reference proteome</keyword>
<dbReference type="EC" id="2.3.2.27" evidence="2"/>
<comment type="caution">
    <text evidence="11">The sequence shown here is derived from an EMBL/GenBank/DDBJ whole genome shotgun (WGS) entry which is preliminary data.</text>
</comment>